<evidence type="ECO:0000256" key="7">
    <source>
        <dbReference type="ARBA" id="ARBA00023295"/>
    </source>
</evidence>
<dbReference type="Gene3D" id="3.20.20.70">
    <property type="entry name" value="Aldolase class I"/>
    <property type="match status" value="1"/>
</dbReference>
<dbReference type="Pfam" id="PF17801">
    <property type="entry name" value="Melibiase_C"/>
    <property type="match status" value="1"/>
</dbReference>
<dbReference type="InterPro" id="IPR013780">
    <property type="entry name" value="Glyco_hydro_b"/>
</dbReference>
<feature type="domain" description="Alpha galactosidase C-terminal" evidence="10">
    <location>
        <begin position="358"/>
        <end position="431"/>
    </location>
</feature>
<evidence type="ECO:0000256" key="8">
    <source>
        <dbReference type="RuleBase" id="RU361168"/>
    </source>
</evidence>
<dbReference type="Pfam" id="PF16499">
    <property type="entry name" value="Melibiase_2"/>
    <property type="match status" value="1"/>
</dbReference>
<evidence type="ECO:0000256" key="1">
    <source>
        <dbReference type="ARBA" id="ARBA00001255"/>
    </source>
</evidence>
<name>A0ABD3HFV5_9MARC</name>
<evidence type="ECO:0000256" key="4">
    <source>
        <dbReference type="ARBA" id="ARBA00022729"/>
    </source>
</evidence>
<reference evidence="11 12" key="1">
    <citation type="submission" date="2024-09" db="EMBL/GenBank/DDBJ databases">
        <title>Chromosome-scale assembly of Riccia sorocarpa.</title>
        <authorList>
            <person name="Paukszto L."/>
        </authorList>
    </citation>
    <scope>NUCLEOTIDE SEQUENCE [LARGE SCALE GENOMIC DNA]</scope>
    <source>
        <strain evidence="11">LP-2024</strain>
        <tissue evidence="11">Aerial parts of the thallus</tissue>
    </source>
</reference>
<keyword evidence="7 8" id="KW-0326">Glycosidase</keyword>
<gene>
    <name evidence="11" type="ORF">R1sor_015646</name>
</gene>
<evidence type="ECO:0000313" key="12">
    <source>
        <dbReference type="Proteomes" id="UP001633002"/>
    </source>
</evidence>
<evidence type="ECO:0000256" key="2">
    <source>
        <dbReference type="ARBA" id="ARBA00009743"/>
    </source>
</evidence>
<feature type="signal peptide" evidence="9">
    <location>
        <begin position="1"/>
        <end position="31"/>
    </location>
</feature>
<dbReference type="SUPFAM" id="SSF51445">
    <property type="entry name" value="(Trans)glycosidases"/>
    <property type="match status" value="1"/>
</dbReference>
<comment type="catalytic activity">
    <reaction evidence="1 8">
        <text>Hydrolysis of terminal, non-reducing alpha-D-galactose residues in alpha-D-galactosides, including galactose oligosaccharides, galactomannans and galactolipids.</text>
        <dbReference type="EC" id="3.2.1.22"/>
    </reaction>
</comment>
<dbReference type="GO" id="GO:0005975">
    <property type="term" value="P:carbohydrate metabolic process"/>
    <property type="evidence" value="ECO:0007669"/>
    <property type="project" value="UniProtKB-ARBA"/>
</dbReference>
<dbReference type="EMBL" id="JBJQOH010000004">
    <property type="protein sequence ID" value="KAL3689337.1"/>
    <property type="molecule type" value="Genomic_DNA"/>
</dbReference>
<dbReference type="InterPro" id="IPR013785">
    <property type="entry name" value="Aldolase_TIM"/>
</dbReference>
<keyword evidence="4 9" id="KW-0732">Signal</keyword>
<organism evidence="11 12">
    <name type="scientific">Riccia sorocarpa</name>
    <dbReference type="NCBI Taxonomy" id="122646"/>
    <lineage>
        <taxon>Eukaryota</taxon>
        <taxon>Viridiplantae</taxon>
        <taxon>Streptophyta</taxon>
        <taxon>Embryophyta</taxon>
        <taxon>Marchantiophyta</taxon>
        <taxon>Marchantiopsida</taxon>
        <taxon>Marchantiidae</taxon>
        <taxon>Marchantiales</taxon>
        <taxon>Ricciaceae</taxon>
        <taxon>Riccia</taxon>
    </lineage>
</organism>
<proteinExistence type="inferred from homology"/>
<dbReference type="FunFam" id="3.20.20.70:FF:000093">
    <property type="entry name" value="Alpha-galactosidase"/>
    <property type="match status" value="1"/>
</dbReference>
<keyword evidence="12" id="KW-1185">Reference proteome</keyword>
<evidence type="ECO:0000259" key="10">
    <source>
        <dbReference type="Pfam" id="PF17801"/>
    </source>
</evidence>
<accession>A0ABD3HFV5</accession>
<dbReference type="PANTHER" id="PTHR11452">
    <property type="entry name" value="ALPHA-GALACTOSIDASE/ALPHA-N-ACETYLGALACTOSAMINIDASE"/>
    <property type="match status" value="1"/>
</dbReference>
<comment type="similarity">
    <text evidence="2 8">Belongs to the glycosyl hydrolase 27 family.</text>
</comment>
<evidence type="ECO:0000256" key="3">
    <source>
        <dbReference type="ARBA" id="ARBA00012755"/>
    </source>
</evidence>
<evidence type="ECO:0000256" key="6">
    <source>
        <dbReference type="ARBA" id="ARBA00023157"/>
    </source>
</evidence>
<dbReference type="PROSITE" id="PS00512">
    <property type="entry name" value="ALPHA_GALACTOSIDASE"/>
    <property type="match status" value="1"/>
</dbReference>
<dbReference type="AlphaFoldDB" id="A0ABD3HFV5"/>
<evidence type="ECO:0000256" key="5">
    <source>
        <dbReference type="ARBA" id="ARBA00022801"/>
    </source>
</evidence>
<dbReference type="PANTHER" id="PTHR11452:SF75">
    <property type="entry name" value="ALPHA-GALACTOSIDASE MEL1"/>
    <property type="match status" value="1"/>
</dbReference>
<feature type="chain" id="PRO_5044763331" description="Alpha-galactosidase" evidence="9">
    <location>
        <begin position="32"/>
        <end position="486"/>
    </location>
</feature>
<dbReference type="InterPro" id="IPR041233">
    <property type="entry name" value="Melibiase_C"/>
</dbReference>
<keyword evidence="6 8" id="KW-1015">Disulfide bond</keyword>
<evidence type="ECO:0000313" key="11">
    <source>
        <dbReference type="EMBL" id="KAL3689337.1"/>
    </source>
</evidence>
<dbReference type="Proteomes" id="UP001633002">
    <property type="component" value="Unassembled WGS sequence"/>
</dbReference>
<keyword evidence="5 8" id="KW-0378">Hydrolase</keyword>
<dbReference type="CDD" id="cd14792">
    <property type="entry name" value="GH27"/>
    <property type="match status" value="1"/>
</dbReference>
<dbReference type="InterPro" id="IPR000111">
    <property type="entry name" value="Glyco_hydro_27/36_CS"/>
</dbReference>
<dbReference type="EC" id="3.2.1.22" evidence="3 8"/>
<dbReference type="FunFam" id="2.60.40.1180:FF:000008">
    <property type="entry name" value="Alpha-galactosidase"/>
    <property type="match status" value="1"/>
</dbReference>
<dbReference type="GO" id="GO:0004557">
    <property type="term" value="F:alpha-galactosidase activity"/>
    <property type="evidence" value="ECO:0007669"/>
    <property type="project" value="UniProtKB-EC"/>
</dbReference>
<dbReference type="SUPFAM" id="SSF51011">
    <property type="entry name" value="Glycosyl hydrolase domain"/>
    <property type="match status" value="1"/>
</dbReference>
<dbReference type="Gene3D" id="2.60.40.1180">
    <property type="entry name" value="Golgi alpha-mannosidase II"/>
    <property type="match status" value="1"/>
</dbReference>
<comment type="caution">
    <text evidence="11">The sequence shown here is derived from an EMBL/GenBank/DDBJ whole genome shotgun (WGS) entry which is preliminary data.</text>
</comment>
<protein>
    <recommendedName>
        <fullName evidence="3 8">Alpha-galactosidase</fullName>
        <ecNumber evidence="3 8">3.2.1.22</ecNumber>
    </recommendedName>
    <alternativeName>
        <fullName evidence="8">Melibiase</fullName>
    </alternativeName>
</protein>
<sequence>MRNSSECRNPNPNLWAFSLVILLLGVSPITGRIHRKGDDTSPRIGWSIFKEEGEEIARPVNRQRVRPLGLNNGLGLTPPMGWNSWNFFGCNINETVIFETASALVYTGLADVGYNYVNLDDCWAERERDEDGNLLPRRLTFPSGIKALADHVHALGLKLGIYSDAGFYTCEKQPGSLGYEIQDARTFASWEVDYLKYDNCFNDGSKPETRYPVMRNALNATGRPIFYSICEWGQDDPATWAKPVGNTWRTTGDIVDKWSSMVKLADKNDKWADYAGPGGWNDPDMLEVGNGGMTVEEYRCHFSVWALMKAPLLIGCDVRDLKPEILGILSNEEVIGVNQDPLGVQGRRVKKGLWLRRNQQVWSGPLSGNRTVVLLWNRGLFGAHIKATWADLGLTSGTPVIVRDLWKHETWEGNSVDEIEARVDGRSSEMFILTPQASSSLPSRVKQGFQDNEPDSCAKHFNIILDRSLDNRTSLLGKGLYSFYSM</sequence>
<dbReference type="PRINTS" id="PR00740">
    <property type="entry name" value="GLHYDRLASE27"/>
</dbReference>
<dbReference type="InterPro" id="IPR017853">
    <property type="entry name" value="GH"/>
</dbReference>
<evidence type="ECO:0000256" key="9">
    <source>
        <dbReference type="SAM" id="SignalP"/>
    </source>
</evidence>
<dbReference type="InterPro" id="IPR002241">
    <property type="entry name" value="Glyco_hydro_27"/>
</dbReference>